<sequence length="476" mass="49520">MITVRQAAYAEARAGSGGALQVSAQAGDLVLLITCSQFGHVGKGGLPSGWSHVYSDGSASRSRSGLVAWTWASKAQTVSLSTWWGGNAGNLSRQRGLLLAVSGVAQGSKPSTAGWTATAPTTPPAGIVVAQQHGTAFAPLNEFVVGTDQVIHAGQASTTASWSTLRAVLTQGGSTLTQGTQLATTAWLTIGLTAAAGTAATAAAPAASTAPTSGQGDQVIGLKVIGAGGAVTAGAQVTVTPPVKVDVSSLMSQTKGWMVAHRGGSADWPEMSLRAYTECATRGVEALEFSFSLTSDGVPVGVHNRDLQGVDPSAPATPVSEMTWEQVRRHTTEGEPFIRLDDLVTAYGQNHVLFVDPKYAAASHTTYLPWLDPARTVMKFYGDATWLADIWRAAGFRTWGYLYAPEIQDGRAATWASHWDMIGVPWDAPEQVWATALGYGKPVLGHICPSQEALDTCLSRGAVGAMCAKVDGVRAS</sequence>
<gene>
    <name evidence="2" type="ORF">NCTC11636_02162</name>
</gene>
<evidence type="ECO:0000313" key="2">
    <source>
        <dbReference type="EMBL" id="VEG29666.1"/>
    </source>
</evidence>
<dbReference type="PANTHER" id="PTHR46320:SF1">
    <property type="entry name" value="GLYCEROPHOSPHODIESTER PHOSPHODIESTERASE 1"/>
    <property type="match status" value="1"/>
</dbReference>
<organism evidence="2 3">
    <name type="scientific">Actinomyces howellii</name>
    <dbReference type="NCBI Taxonomy" id="52771"/>
    <lineage>
        <taxon>Bacteria</taxon>
        <taxon>Bacillati</taxon>
        <taxon>Actinomycetota</taxon>
        <taxon>Actinomycetes</taxon>
        <taxon>Actinomycetales</taxon>
        <taxon>Actinomycetaceae</taxon>
        <taxon>Actinomyces</taxon>
    </lineage>
</organism>
<dbReference type="PROSITE" id="PS51704">
    <property type="entry name" value="GP_PDE"/>
    <property type="match status" value="1"/>
</dbReference>
<feature type="domain" description="GP-PDE" evidence="1">
    <location>
        <begin position="256"/>
        <end position="476"/>
    </location>
</feature>
<dbReference type="EMBL" id="LR134350">
    <property type="protein sequence ID" value="VEG29666.1"/>
    <property type="molecule type" value="Genomic_DNA"/>
</dbReference>
<dbReference type="Gene3D" id="3.20.20.190">
    <property type="entry name" value="Phosphatidylinositol (PI) phosphodiesterase"/>
    <property type="match status" value="1"/>
</dbReference>
<dbReference type="OrthoDB" id="3268277at2"/>
<dbReference type="GO" id="GO:0008889">
    <property type="term" value="F:glycerophosphodiester phosphodiesterase activity"/>
    <property type="evidence" value="ECO:0007669"/>
    <property type="project" value="TreeGrafter"/>
</dbReference>
<reference evidence="2 3" key="1">
    <citation type="submission" date="2018-12" db="EMBL/GenBank/DDBJ databases">
        <authorList>
            <consortium name="Pathogen Informatics"/>
        </authorList>
    </citation>
    <scope>NUCLEOTIDE SEQUENCE [LARGE SCALE GENOMIC DNA]</scope>
    <source>
        <strain evidence="2 3">NCTC11636</strain>
    </source>
</reference>
<dbReference type="SUPFAM" id="SSF51695">
    <property type="entry name" value="PLC-like phosphodiesterases"/>
    <property type="match status" value="1"/>
</dbReference>
<dbReference type="GO" id="GO:0005886">
    <property type="term" value="C:plasma membrane"/>
    <property type="evidence" value="ECO:0007669"/>
    <property type="project" value="TreeGrafter"/>
</dbReference>
<dbReference type="InterPro" id="IPR017946">
    <property type="entry name" value="PLC-like_Pdiesterase_TIM-brl"/>
</dbReference>
<name>A0A3S4R4Q1_9ACTO</name>
<evidence type="ECO:0000259" key="1">
    <source>
        <dbReference type="PROSITE" id="PS51704"/>
    </source>
</evidence>
<dbReference type="KEGG" id="ahw:NCTC11636_02162"/>
<evidence type="ECO:0000313" key="3">
    <source>
        <dbReference type="Proteomes" id="UP000266895"/>
    </source>
</evidence>
<dbReference type="RefSeq" id="WP_126383113.1">
    <property type="nucleotide sequence ID" value="NZ_LR134350.1"/>
</dbReference>
<keyword evidence="3" id="KW-1185">Reference proteome</keyword>
<dbReference type="Proteomes" id="UP000266895">
    <property type="component" value="Chromosome"/>
</dbReference>
<proteinExistence type="predicted"/>
<dbReference type="InterPro" id="IPR030395">
    <property type="entry name" value="GP_PDE_dom"/>
</dbReference>
<accession>A0A3S4R4Q1</accession>
<dbReference type="AlphaFoldDB" id="A0A3S4R4Q1"/>
<dbReference type="GO" id="GO:0006580">
    <property type="term" value="P:ethanolamine metabolic process"/>
    <property type="evidence" value="ECO:0007669"/>
    <property type="project" value="TreeGrafter"/>
</dbReference>
<protein>
    <submittedName>
        <fullName evidence="2">Glycerophosphoryl diester phosphodiesterase family</fullName>
    </submittedName>
</protein>
<dbReference type="GO" id="GO:0006644">
    <property type="term" value="P:phospholipid metabolic process"/>
    <property type="evidence" value="ECO:0007669"/>
    <property type="project" value="TreeGrafter"/>
</dbReference>
<dbReference type="Pfam" id="PF03009">
    <property type="entry name" value="GDPD"/>
    <property type="match status" value="1"/>
</dbReference>
<dbReference type="PANTHER" id="PTHR46320">
    <property type="entry name" value="GLYCEROPHOSPHODIESTER PHOSPHODIESTERASE 1"/>
    <property type="match status" value="1"/>
</dbReference>
<dbReference type="GO" id="GO:0070291">
    <property type="term" value="P:N-acylethanolamine metabolic process"/>
    <property type="evidence" value="ECO:0007669"/>
    <property type="project" value="TreeGrafter"/>
</dbReference>